<dbReference type="EMBL" id="CAJMWT010002289">
    <property type="protein sequence ID" value="CAE6438670.1"/>
    <property type="molecule type" value="Genomic_DNA"/>
</dbReference>
<dbReference type="Proteomes" id="UP000663843">
    <property type="component" value="Unassembled WGS sequence"/>
</dbReference>
<protein>
    <recommendedName>
        <fullName evidence="2">CHAT domain-containing protein</fullName>
    </recommendedName>
</protein>
<gene>
    <name evidence="3" type="ORF">RDB_LOCUS72751</name>
</gene>
<name>A0A8H2XZ94_9AGAM</name>
<feature type="domain" description="CHAT" evidence="2">
    <location>
        <begin position="969"/>
        <end position="1248"/>
    </location>
</feature>
<sequence length="1249" mass="138913">MDSDSQVKEAGGSYGTSEIQNNSEAQGSLEQAPAEQQESSTGITQVINNINTSNLKDEENLEAWKILMVNQIEGLKVKISLQDLSAVDSDTKNILQQLDATKGYPLGTDGRRELGIAILESLANAILFNLRFLSRDAQYLDIACYCMNQALTFIPSDHPNLPNWLFNLSKCLQHRFEVTGVLQDTDDSINHLTIALTLPSPISLILLVLELLGVAHQRRWTRLLKPEDINIALQCFSGALSLAAEGSTIIPTLHFRRSELLFSLSQVDKRYEVEGLERAIDSQKTAIGLLAEGDTRRPEYLNRLGRVYHLKFKRSGKKEDINSAMDALDKSLQLTPQSDPARPGRIDDLGTAYQARYSYLGDIGDCDRAIQLYEQVLSLTSEGDSNLVTYLANLGASYMERFSYNGDENELNKALEYQSQAVSLTSSDNQDLPGRLNNLGLAYKSKFHLLGKLEDIDKAIELQGSAQQLMVDSGRGQLAELLGNLGDSFLVRFTRLHRKFDMESALLVQTHAVEITPDDHPIKPGLLDTLGSSYELRFENESKVRNLDDINKAIEHKMRAVELTPEWHTKRATYLNNLGIVYQLRFQNQTHQADSSQAIEYLNQAVALTQDGHSDKASWLNNLGNAYSGRFFVYKQPEDFNSAERALSQAASLTSKGHVNMSKILISLAILHNSQFEKSGLQETLNKSISYLQQSIECARYPAQTFNAARFLAKLLSSNKRPGSLPVYQIAMDCLPQIAMDCLPQVIWLGEVAKMRITQTFQLSDLVQEAAAAAIVAQETDLALEWLEQGRSIIWGQFLQLRAPLDGLTSVNPALAAELKLAADELDNTSAGIIPSRTFEPGSYIKPLDWNIQRLHRVANQYEKLLDQVRQTPGFENFLRPKKASELVKAAQSGPVVVINVHKSRCDALIMFPNETDIMHVPLPNLYEKPALKLHVPFEVVPGSSEPSDELDGFRGVRSKVTKNQYESMLEELWECVAKPVLEALAISIEQPPQELTHITWNTTGPLSLLPLHAAGDYTKPHMRLFEFAISSYTPMLGILLRASPSPQIHFRILAVGQETTPGQALLPGTKIELESIKALAKDPIQYMQLDDRSATVSAVLGAMEEYDWVHLACHAYQLPNGPLGSSFRLHEGNLELMQILQKRLRNRGLAFLSACHTAAGEERFSNESAHLASGMLIAGYSSVIATMWTIADDDAPLVAERVYSQLIKGGRLDYTQSARALHMAIGELRAKIGEKSFARWVPFIHIGL</sequence>
<dbReference type="Gene3D" id="1.25.40.10">
    <property type="entry name" value="Tetratricopeptide repeat domain"/>
    <property type="match status" value="3"/>
</dbReference>
<dbReference type="SUPFAM" id="SSF48452">
    <property type="entry name" value="TPR-like"/>
    <property type="match status" value="1"/>
</dbReference>
<dbReference type="InterPro" id="IPR024983">
    <property type="entry name" value="CHAT_dom"/>
</dbReference>
<proteinExistence type="predicted"/>
<reference evidence="3" key="1">
    <citation type="submission" date="2021-01" db="EMBL/GenBank/DDBJ databases">
        <authorList>
            <person name="Kaushik A."/>
        </authorList>
    </citation>
    <scope>NUCLEOTIDE SEQUENCE</scope>
    <source>
        <strain evidence="3">AG2-2IIIB</strain>
    </source>
</reference>
<dbReference type="PANTHER" id="PTHR19959">
    <property type="entry name" value="KINESIN LIGHT CHAIN"/>
    <property type="match status" value="1"/>
</dbReference>
<feature type="compositionally biased region" description="Polar residues" evidence="1">
    <location>
        <begin position="15"/>
        <end position="43"/>
    </location>
</feature>
<evidence type="ECO:0000259" key="2">
    <source>
        <dbReference type="Pfam" id="PF12770"/>
    </source>
</evidence>
<feature type="region of interest" description="Disordered" evidence="1">
    <location>
        <begin position="1"/>
        <end position="43"/>
    </location>
</feature>
<dbReference type="PANTHER" id="PTHR19959:SF119">
    <property type="entry name" value="FUNGAL LIPASE-LIKE DOMAIN-CONTAINING PROTEIN"/>
    <property type="match status" value="1"/>
</dbReference>
<organism evidence="3 4">
    <name type="scientific">Rhizoctonia solani</name>
    <dbReference type="NCBI Taxonomy" id="456999"/>
    <lineage>
        <taxon>Eukaryota</taxon>
        <taxon>Fungi</taxon>
        <taxon>Dikarya</taxon>
        <taxon>Basidiomycota</taxon>
        <taxon>Agaricomycotina</taxon>
        <taxon>Agaricomycetes</taxon>
        <taxon>Cantharellales</taxon>
        <taxon>Ceratobasidiaceae</taxon>
        <taxon>Rhizoctonia</taxon>
    </lineage>
</organism>
<comment type="caution">
    <text evidence="3">The sequence shown here is derived from an EMBL/GenBank/DDBJ whole genome shotgun (WGS) entry which is preliminary data.</text>
</comment>
<dbReference type="Pfam" id="PF12770">
    <property type="entry name" value="CHAT"/>
    <property type="match status" value="1"/>
</dbReference>
<accession>A0A8H2XZ94</accession>
<dbReference type="InterPro" id="IPR011990">
    <property type="entry name" value="TPR-like_helical_dom_sf"/>
</dbReference>
<evidence type="ECO:0000256" key="1">
    <source>
        <dbReference type="SAM" id="MobiDB-lite"/>
    </source>
</evidence>
<dbReference type="SUPFAM" id="SSF81901">
    <property type="entry name" value="HCP-like"/>
    <property type="match status" value="1"/>
</dbReference>
<dbReference type="OrthoDB" id="201515at2759"/>
<dbReference type="AlphaFoldDB" id="A0A8H2XZ94"/>
<evidence type="ECO:0000313" key="3">
    <source>
        <dbReference type="EMBL" id="CAE6438670.1"/>
    </source>
</evidence>
<evidence type="ECO:0000313" key="4">
    <source>
        <dbReference type="Proteomes" id="UP000663843"/>
    </source>
</evidence>